<protein>
    <submittedName>
        <fullName evidence="2">Lactoylglutathione lyase</fullName>
    </submittedName>
</protein>
<sequence length="138" mass="15853">MRYHQGRLIDHIHLRVSDFGRSKEFYDAVLDVLGRKDCVSHGRDWMECDELMIDEIGPGEQASRIHLCFQAASREMVRQFHLVAIRAGGRDNGAPDLRDYHPGYYAAYVLDPDGNNIEAKFDERARARSTDSVRIETD</sequence>
<dbReference type="GO" id="GO:0016829">
    <property type="term" value="F:lyase activity"/>
    <property type="evidence" value="ECO:0007669"/>
    <property type="project" value="UniProtKB-KW"/>
</dbReference>
<dbReference type="InterPro" id="IPR029068">
    <property type="entry name" value="Glyas_Bleomycin-R_OHBP_Dase"/>
</dbReference>
<dbReference type="Proteomes" id="UP000199344">
    <property type="component" value="Unassembled WGS sequence"/>
</dbReference>
<dbReference type="InterPro" id="IPR004360">
    <property type="entry name" value="Glyas_Fos-R_dOase_dom"/>
</dbReference>
<dbReference type="PANTHER" id="PTHR35006:SF2">
    <property type="entry name" value="GLYOXALASE FAMILY PROTEIN (AFU_ORTHOLOGUE AFUA_5G14830)"/>
    <property type="match status" value="1"/>
</dbReference>
<dbReference type="CDD" id="cd07262">
    <property type="entry name" value="VOC_like"/>
    <property type="match status" value="1"/>
</dbReference>
<evidence type="ECO:0000313" key="2">
    <source>
        <dbReference type="EMBL" id="SDD21183.1"/>
    </source>
</evidence>
<dbReference type="AlphaFoldDB" id="A0A1G6SWP1"/>
<dbReference type="PROSITE" id="PS51819">
    <property type="entry name" value="VOC"/>
    <property type="match status" value="1"/>
</dbReference>
<accession>A0A1G6SWP1</accession>
<keyword evidence="3" id="KW-1185">Reference proteome</keyword>
<dbReference type="SUPFAM" id="SSF54593">
    <property type="entry name" value="Glyoxalase/Bleomycin resistance protein/Dihydroxybiphenyl dioxygenase"/>
    <property type="match status" value="1"/>
</dbReference>
<dbReference type="OrthoDB" id="9807407at2"/>
<feature type="domain" description="VOC" evidence="1">
    <location>
        <begin position="8"/>
        <end position="122"/>
    </location>
</feature>
<evidence type="ECO:0000313" key="3">
    <source>
        <dbReference type="Proteomes" id="UP000199344"/>
    </source>
</evidence>
<dbReference type="EMBL" id="FNAH01000001">
    <property type="protein sequence ID" value="SDD21183.1"/>
    <property type="molecule type" value="Genomic_DNA"/>
</dbReference>
<gene>
    <name evidence="2" type="ORF">SAMN05421538_101114</name>
</gene>
<dbReference type="STRING" id="591205.SAMN05421538_101114"/>
<evidence type="ECO:0000259" key="1">
    <source>
        <dbReference type="PROSITE" id="PS51819"/>
    </source>
</evidence>
<organism evidence="2 3">
    <name type="scientific">Paracoccus isoporae</name>
    <dbReference type="NCBI Taxonomy" id="591205"/>
    <lineage>
        <taxon>Bacteria</taxon>
        <taxon>Pseudomonadati</taxon>
        <taxon>Pseudomonadota</taxon>
        <taxon>Alphaproteobacteria</taxon>
        <taxon>Rhodobacterales</taxon>
        <taxon>Paracoccaceae</taxon>
        <taxon>Paracoccus</taxon>
    </lineage>
</organism>
<dbReference type="RefSeq" id="WP_090519941.1">
    <property type="nucleotide sequence ID" value="NZ_FNAH01000001.1"/>
</dbReference>
<proteinExistence type="predicted"/>
<name>A0A1G6SWP1_9RHOB</name>
<dbReference type="PANTHER" id="PTHR35006">
    <property type="entry name" value="GLYOXALASE FAMILY PROTEIN (AFU_ORTHOLOGUE AFUA_5G14830)"/>
    <property type="match status" value="1"/>
</dbReference>
<reference evidence="2 3" key="1">
    <citation type="submission" date="2016-10" db="EMBL/GenBank/DDBJ databases">
        <authorList>
            <person name="de Groot N.N."/>
        </authorList>
    </citation>
    <scope>NUCLEOTIDE SEQUENCE [LARGE SCALE GENOMIC DNA]</scope>
    <source>
        <strain evidence="2 3">DSM 22220</strain>
    </source>
</reference>
<dbReference type="Gene3D" id="3.10.180.10">
    <property type="entry name" value="2,3-Dihydroxybiphenyl 1,2-Dioxygenase, domain 1"/>
    <property type="match status" value="1"/>
</dbReference>
<dbReference type="InterPro" id="IPR037523">
    <property type="entry name" value="VOC_core"/>
</dbReference>
<dbReference type="Pfam" id="PF00903">
    <property type="entry name" value="Glyoxalase"/>
    <property type="match status" value="1"/>
</dbReference>
<keyword evidence="2" id="KW-0456">Lyase</keyword>